<feature type="domain" description="Glycosyl transferase family 1" evidence="1">
    <location>
        <begin position="185"/>
        <end position="345"/>
    </location>
</feature>
<dbReference type="GO" id="GO:1901135">
    <property type="term" value="P:carbohydrate derivative metabolic process"/>
    <property type="evidence" value="ECO:0007669"/>
    <property type="project" value="UniProtKB-ARBA"/>
</dbReference>
<dbReference type="Gene3D" id="3.40.50.2000">
    <property type="entry name" value="Glycogen Phosphorylase B"/>
    <property type="match status" value="1"/>
</dbReference>
<dbReference type="PANTHER" id="PTHR12526">
    <property type="entry name" value="GLYCOSYLTRANSFERASE"/>
    <property type="match status" value="1"/>
</dbReference>
<protein>
    <submittedName>
        <fullName evidence="2">Glycosyl transferase group 1</fullName>
    </submittedName>
</protein>
<dbReference type="CDD" id="cd03801">
    <property type="entry name" value="GT4_PimA-like"/>
    <property type="match status" value="1"/>
</dbReference>
<dbReference type="GO" id="GO:0016757">
    <property type="term" value="F:glycosyltransferase activity"/>
    <property type="evidence" value="ECO:0007669"/>
    <property type="project" value="InterPro"/>
</dbReference>
<dbReference type="InterPro" id="IPR001296">
    <property type="entry name" value="Glyco_trans_1"/>
</dbReference>
<keyword evidence="2" id="KW-0808">Transferase</keyword>
<dbReference type="Proteomes" id="UP000029843">
    <property type="component" value="Unassembled WGS sequence"/>
</dbReference>
<sequence length="366" mass="42363">MIKRVLIYDPVPHKDLSKTVMKTIVAELPSSIDVWVISNDEESWCNSNVHLVKLFSPHFLQNKTSGIFYFIKHIIYLFSLISNMMKLQRFRKIIGFSGPSIDFSLYLLSELVHIEIIQLIQCNTANSRVENFGLKRASQVFYLPSTYHPILPVLKLQHNYSDNDLIKKNDIPFVNDLNSPTNKRQESNNQISFLWTASLLRWKRIEFFINALAKLNNPHENTDKYFSNLCYIEPKSKTYLNIETFDTVKKIRWYLKAKKLKDFHANSSIFISTSKNEAFGLSILESMAAGLAIVIPTDSAYWDQHLTDGYDCVKYTPNNIESLIQALTRLVDDPTLLLKISQQAKLSAQQYCNLYCYSHIIKCIPK</sequence>
<dbReference type="AlphaFoldDB" id="A0A099K9D3"/>
<evidence type="ECO:0000259" key="1">
    <source>
        <dbReference type="Pfam" id="PF00534"/>
    </source>
</evidence>
<reference evidence="2 3" key="1">
    <citation type="submission" date="2014-08" db="EMBL/GenBank/DDBJ databases">
        <title>Genomic and Phenotypic Diversity of Colwellia psychrerythraea strains from Disparate Marine Basins.</title>
        <authorList>
            <person name="Techtmann S.M."/>
            <person name="Stelling S.C."/>
            <person name="Utturkar S.M."/>
            <person name="Alshibli N."/>
            <person name="Harris A."/>
            <person name="Brown S.D."/>
            <person name="Hazen T.C."/>
        </authorList>
    </citation>
    <scope>NUCLEOTIDE SEQUENCE [LARGE SCALE GENOMIC DNA]</scope>
    <source>
        <strain evidence="2 3">ND2E</strain>
    </source>
</reference>
<dbReference type="EMBL" id="JQED01000056">
    <property type="protein sequence ID" value="KGJ86652.1"/>
    <property type="molecule type" value="Genomic_DNA"/>
</dbReference>
<evidence type="ECO:0000313" key="2">
    <source>
        <dbReference type="EMBL" id="KGJ86652.1"/>
    </source>
</evidence>
<dbReference type="SUPFAM" id="SSF53756">
    <property type="entry name" value="UDP-Glycosyltransferase/glycogen phosphorylase"/>
    <property type="match status" value="1"/>
</dbReference>
<dbReference type="PATRIC" id="fig|28229.4.peg.4320"/>
<dbReference type="OrthoDB" id="9777346at2"/>
<dbReference type="RefSeq" id="WP_033095874.1">
    <property type="nucleotide sequence ID" value="NZ_JQED01000056.1"/>
</dbReference>
<dbReference type="Pfam" id="PF00534">
    <property type="entry name" value="Glycos_transf_1"/>
    <property type="match status" value="1"/>
</dbReference>
<name>A0A099K9D3_COLPS</name>
<proteinExistence type="predicted"/>
<organism evidence="2 3">
    <name type="scientific">Colwellia psychrerythraea</name>
    <name type="common">Vibrio psychroerythus</name>
    <dbReference type="NCBI Taxonomy" id="28229"/>
    <lineage>
        <taxon>Bacteria</taxon>
        <taxon>Pseudomonadati</taxon>
        <taxon>Pseudomonadota</taxon>
        <taxon>Gammaproteobacteria</taxon>
        <taxon>Alteromonadales</taxon>
        <taxon>Colwelliaceae</taxon>
        <taxon>Colwellia</taxon>
    </lineage>
</organism>
<comment type="caution">
    <text evidence="2">The sequence shown here is derived from an EMBL/GenBank/DDBJ whole genome shotgun (WGS) entry which is preliminary data.</text>
</comment>
<evidence type="ECO:0000313" key="3">
    <source>
        <dbReference type="Proteomes" id="UP000029843"/>
    </source>
</evidence>
<gene>
    <name evidence="2" type="ORF">ND2E_0824</name>
</gene>
<accession>A0A099K9D3</accession>